<evidence type="ECO:0000313" key="2">
    <source>
        <dbReference type="Proteomes" id="UP000260649"/>
    </source>
</evidence>
<accession>A0A3E2B5U0</accession>
<dbReference type="AlphaFoldDB" id="A0A3E2B5U0"/>
<proteinExistence type="predicted"/>
<keyword evidence="2" id="KW-1185">Reference proteome</keyword>
<protein>
    <submittedName>
        <fullName evidence="1">Uncharacterized protein</fullName>
    </submittedName>
</protein>
<dbReference type="EMBL" id="QQRQ01000003">
    <property type="protein sequence ID" value="RFT07354.1"/>
    <property type="molecule type" value="Genomic_DNA"/>
</dbReference>
<name>A0A3E2B5U0_9FIRM</name>
<comment type="caution">
    <text evidence="1">The sequence shown here is derived from an EMBL/GenBank/DDBJ whole genome shotgun (WGS) entry which is preliminary data.</text>
</comment>
<reference evidence="1 2" key="1">
    <citation type="submission" date="2018-07" db="EMBL/GenBank/DDBJ databases">
        <title>GABA Modulating Bacteria of the Human Gut Microbiota.</title>
        <authorList>
            <person name="Strandwitz P."/>
            <person name="Kim K.H."/>
            <person name="Terekhova D."/>
            <person name="Liu J.K."/>
            <person name="Sharma A."/>
            <person name="Levering J."/>
            <person name="Mcdonald D."/>
            <person name="Dietrich D."/>
            <person name="Ramadhar T.R."/>
            <person name="Lekbua A."/>
            <person name="Mroue N."/>
            <person name="Liston C."/>
            <person name="Stewart E.J."/>
            <person name="Dubin M.J."/>
            <person name="Zengler K."/>
            <person name="Knight R."/>
            <person name="Gilbert J.A."/>
            <person name="Clardy J."/>
            <person name="Lewis K."/>
        </authorList>
    </citation>
    <scope>NUCLEOTIDE SEQUENCE [LARGE SCALE GENOMIC DNA]</scope>
    <source>
        <strain evidence="1 2">KLE1738</strain>
    </source>
</reference>
<evidence type="ECO:0000313" key="1">
    <source>
        <dbReference type="EMBL" id="RFT07354.1"/>
    </source>
</evidence>
<sequence>MMPLTACFGHIHFLLMCIFSRNLKANFQSLQCRKLESSSAKRLRWARQFSLCFPYAQTEAAWNEMCVGQEPFLKLCLKMDSTQMTILTYIVIFLKIGVKRKSKTLTKIFATLGELLIS</sequence>
<dbReference type="Proteomes" id="UP000260649">
    <property type="component" value="Unassembled WGS sequence"/>
</dbReference>
<organism evidence="1 2">
    <name type="scientific">Evtepia gabavorous</name>
    <dbReference type="NCBI Taxonomy" id="2211183"/>
    <lineage>
        <taxon>Bacteria</taxon>
        <taxon>Bacillati</taxon>
        <taxon>Bacillota</taxon>
        <taxon>Clostridia</taxon>
        <taxon>Eubacteriales</taxon>
        <taxon>Evtepia</taxon>
    </lineage>
</organism>
<gene>
    <name evidence="1" type="ORF">DV520_03300</name>
</gene>